<dbReference type="RefSeq" id="WP_151758869.1">
    <property type="nucleotide sequence ID" value="NZ_BKZW01000003.1"/>
</dbReference>
<proteinExistence type="inferred from homology"/>
<sequence>MEVFDAIRTVLAVRQFQDKPIPEDIIHEIVEAGHLSASSMNGQPWHFIVVQDKETLRQLAPLARTGPYIAQAPMAIVVAMEHSPFAISDGSRAIQSMILTAWARGIGSNWVGFDNLEQVRPLLDIPEDINVLAVLPFGYPVSATSKGAKKRKPLGEIAHSERWNQPFA</sequence>
<accession>A0A5J4KNE3</accession>
<organism evidence="4 5">
    <name type="scientific">Dictyobacter vulcani</name>
    <dbReference type="NCBI Taxonomy" id="2607529"/>
    <lineage>
        <taxon>Bacteria</taxon>
        <taxon>Bacillati</taxon>
        <taxon>Chloroflexota</taxon>
        <taxon>Ktedonobacteria</taxon>
        <taxon>Ktedonobacterales</taxon>
        <taxon>Dictyobacteraceae</taxon>
        <taxon>Dictyobacter</taxon>
    </lineage>
</organism>
<dbReference type="PANTHER" id="PTHR43673">
    <property type="entry name" value="NAD(P)H NITROREDUCTASE YDGI-RELATED"/>
    <property type="match status" value="1"/>
</dbReference>
<dbReference type="PANTHER" id="PTHR43673:SF10">
    <property type="entry name" value="NADH DEHYDROGENASE_NAD(P)H NITROREDUCTASE XCC3605-RELATED"/>
    <property type="match status" value="1"/>
</dbReference>
<dbReference type="Gene3D" id="3.40.109.10">
    <property type="entry name" value="NADH Oxidase"/>
    <property type="match status" value="1"/>
</dbReference>
<evidence type="ECO:0000313" key="4">
    <source>
        <dbReference type="EMBL" id="GER91208.1"/>
    </source>
</evidence>
<dbReference type="Proteomes" id="UP000326912">
    <property type="component" value="Unassembled WGS sequence"/>
</dbReference>
<dbReference type="InterPro" id="IPR029479">
    <property type="entry name" value="Nitroreductase"/>
</dbReference>
<evidence type="ECO:0000313" key="5">
    <source>
        <dbReference type="Proteomes" id="UP000326912"/>
    </source>
</evidence>
<dbReference type="EMBL" id="BKZW01000003">
    <property type="protein sequence ID" value="GER91208.1"/>
    <property type="molecule type" value="Genomic_DNA"/>
</dbReference>
<dbReference type="Pfam" id="PF00881">
    <property type="entry name" value="Nitroreductase"/>
    <property type="match status" value="1"/>
</dbReference>
<evidence type="ECO:0000256" key="2">
    <source>
        <dbReference type="ARBA" id="ARBA00023002"/>
    </source>
</evidence>
<evidence type="ECO:0000259" key="3">
    <source>
        <dbReference type="Pfam" id="PF00881"/>
    </source>
</evidence>
<name>A0A5J4KNE3_9CHLR</name>
<reference evidence="4 5" key="1">
    <citation type="submission" date="2019-10" db="EMBL/GenBank/DDBJ databases">
        <title>Dictyobacter vulcani sp. nov., within the class Ktedonobacteria, isolated from soil of volcanic Mt. Zao.</title>
        <authorList>
            <person name="Zheng Y."/>
            <person name="Wang C.M."/>
            <person name="Sakai Y."/>
            <person name="Abe K."/>
            <person name="Yokota A."/>
            <person name="Yabe S."/>
        </authorList>
    </citation>
    <scope>NUCLEOTIDE SEQUENCE [LARGE SCALE GENOMIC DNA]</scope>
    <source>
        <strain evidence="4 5">W12</strain>
    </source>
</reference>
<keyword evidence="2" id="KW-0560">Oxidoreductase</keyword>
<protein>
    <submittedName>
        <fullName evidence="4">NADH dehydrogenase</fullName>
    </submittedName>
</protein>
<dbReference type="AlphaFoldDB" id="A0A5J4KNE3"/>
<dbReference type="GO" id="GO:0016491">
    <property type="term" value="F:oxidoreductase activity"/>
    <property type="evidence" value="ECO:0007669"/>
    <property type="project" value="UniProtKB-KW"/>
</dbReference>
<evidence type="ECO:0000256" key="1">
    <source>
        <dbReference type="ARBA" id="ARBA00007118"/>
    </source>
</evidence>
<comment type="similarity">
    <text evidence="1">Belongs to the nitroreductase family.</text>
</comment>
<feature type="domain" description="Nitroreductase" evidence="3">
    <location>
        <begin position="13"/>
        <end position="77"/>
    </location>
</feature>
<comment type="caution">
    <text evidence="4">The sequence shown here is derived from an EMBL/GenBank/DDBJ whole genome shotgun (WGS) entry which is preliminary data.</text>
</comment>
<dbReference type="InterPro" id="IPR000415">
    <property type="entry name" value="Nitroreductase-like"/>
</dbReference>
<keyword evidence="5" id="KW-1185">Reference proteome</keyword>
<dbReference type="SUPFAM" id="SSF55469">
    <property type="entry name" value="FMN-dependent nitroreductase-like"/>
    <property type="match status" value="1"/>
</dbReference>
<gene>
    <name evidence="4" type="ORF">KDW_53700</name>
</gene>